<dbReference type="InterPro" id="IPR045344">
    <property type="entry name" value="C-JID"/>
</dbReference>
<gene>
    <name evidence="11" type="ORF">CMV_021928</name>
</gene>
<feature type="domain" description="C-JID" evidence="9">
    <location>
        <begin position="795"/>
        <end position="933"/>
    </location>
</feature>
<dbReference type="InterPro" id="IPR044974">
    <property type="entry name" value="Disease_R_plants"/>
</dbReference>
<evidence type="ECO:0000256" key="5">
    <source>
        <dbReference type="ARBA" id="ARBA00023027"/>
    </source>
</evidence>
<feature type="domain" description="C-JID" evidence="9">
    <location>
        <begin position="2082"/>
        <end position="2217"/>
    </location>
</feature>
<dbReference type="Gene3D" id="1.10.8.430">
    <property type="entry name" value="Helical domain of apoptotic protease-activating factors"/>
    <property type="match status" value="1"/>
</dbReference>
<dbReference type="GO" id="GO:0043531">
    <property type="term" value="F:ADP binding"/>
    <property type="evidence" value="ECO:0007669"/>
    <property type="project" value="InterPro"/>
</dbReference>
<dbReference type="Pfam" id="PF00931">
    <property type="entry name" value="NB-ARC"/>
    <property type="match status" value="1"/>
</dbReference>
<feature type="compositionally biased region" description="Basic and acidic residues" evidence="7">
    <location>
        <begin position="2290"/>
        <end position="2302"/>
    </location>
</feature>
<dbReference type="GO" id="GO:0061809">
    <property type="term" value="F:NAD+ nucleosidase activity, cyclic ADP-ribose generating"/>
    <property type="evidence" value="ECO:0007669"/>
    <property type="project" value="UniProtKB-EC"/>
</dbReference>
<evidence type="ECO:0000256" key="6">
    <source>
        <dbReference type="ARBA" id="ARBA00047304"/>
    </source>
</evidence>
<keyword evidence="5" id="KW-0520">NAD</keyword>
<dbReference type="PANTHER" id="PTHR11017:SF559">
    <property type="entry name" value="DISEASE RESISTANCE PROTEIN CHL1"/>
    <property type="match status" value="1"/>
</dbReference>
<dbReference type="EMBL" id="JRKL02004472">
    <property type="protein sequence ID" value="KAF3952519.1"/>
    <property type="molecule type" value="Genomic_DNA"/>
</dbReference>
<reference evidence="11" key="1">
    <citation type="submission" date="2020-03" db="EMBL/GenBank/DDBJ databases">
        <title>Castanea mollissima Vanexum genome sequencing.</title>
        <authorList>
            <person name="Staton M."/>
        </authorList>
    </citation>
    <scope>NUCLEOTIDE SEQUENCE</scope>
    <source>
        <tissue evidence="11">Leaf</tissue>
    </source>
</reference>
<feature type="compositionally biased region" description="Basic and acidic residues" evidence="7">
    <location>
        <begin position="2257"/>
        <end position="2268"/>
    </location>
</feature>
<dbReference type="Pfam" id="PF23282">
    <property type="entry name" value="WHD_ROQ1"/>
    <property type="match status" value="1"/>
</dbReference>
<keyword evidence="3" id="KW-0677">Repeat</keyword>
<comment type="catalytic activity">
    <reaction evidence="6">
        <text>NAD(+) + H2O = ADP-D-ribose + nicotinamide + H(+)</text>
        <dbReference type="Rhea" id="RHEA:16301"/>
        <dbReference type="ChEBI" id="CHEBI:15377"/>
        <dbReference type="ChEBI" id="CHEBI:15378"/>
        <dbReference type="ChEBI" id="CHEBI:17154"/>
        <dbReference type="ChEBI" id="CHEBI:57540"/>
        <dbReference type="ChEBI" id="CHEBI:57967"/>
        <dbReference type="EC" id="3.2.2.6"/>
    </reaction>
    <physiologicalReaction direction="left-to-right" evidence="6">
        <dbReference type="Rhea" id="RHEA:16302"/>
    </physiologicalReaction>
</comment>
<dbReference type="SUPFAM" id="SSF52540">
    <property type="entry name" value="P-loop containing nucleoside triphosphate hydrolases"/>
    <property type="match status" value="1"/>
</dbReference>
<feature type="domain" description="NB-ARC" evidence="8">
    <location>
        <begin position="114"/>
        <end position="274"/>
    </location>
</feature>
<dbReference type="InterPro" id="IPR058192">
    <property type="entry name" value="WHD_ROQ1-like"/>
</dbReference>
<dbReference type="PANTHER" id="PTHR11017">
    <property type="entry name" value="LEUCINE-RICH REPEAT-CONTAINING PROTEIN"/>
    <property type="match status" value="1"/>
</dbReference>
<evidence type="ECO:0000259" key="9">
    <source>
        <dbReference type="Pfam" id="PF20160"/>
    </source>
</evidence>
<proteinExistence type="predicted"/>
<dbReference type="SUPFAM" id="SSF46785">
    <property type="entry name" value="Winged helix' DNA-binding domain"/>
    <property type="match status" value="1"/>
</dbReference>
<accession>A0A8J4QTD6</accession>
<dbReference type="GO" id="GO:0006952">
    <property type="term" value="P:defense response"/>
    <property type="evidence" value="ECO:0007669"/>
    <property type="project" value="InterPro"/>
</dbReference>
<protein>
    <recommendedName>
        <fullName evidence="1">ADP-ribosyl cyclase/cyclic ADP-ribose hydrolase</fullName>
        <ecNumber evidence="1">3.2.2.6</ecNumber>
    </recommendedName>
</protein>
<sequence length="2302" mass="265248">MTSMSTQKACASLSSSSSASQWKHERETFGKAFLKHKEDRQVSTEQIQKWRTALKEVSKIRGRHLTDSPESIDIEEITKSIFDELNRELSDDSEYLVGINSRVKDMMNLFSTMSDDVRFIGIWGMAGIGKTTLASAIYYRICHQFEASSFIRDIRETVEKDKQGLVNLQKQLLSETLMVKEVNIWNHHEGIKVIKKGLLNKKVLIVLDDVDKDEQLKALAGSPDWFGLSSMIIITSKDKHLLKRHHLGTTIYKVKGLDNDEALELFSWTVFNQTYPKKDFEDFSNGFVKYAKGLPIALKVLGSSLIDKPRMVWEDYLHQLEEIPEGKILDKLEISYRGLNEIEQNLFLDIACFFKGEDKNRVAHIEGFGCKKNIETLKDKSLIAILGGKLWMHDLIQEMGWRIVSRESPQEPGRRSRLWFCKDVFYVLKENTGTEVVEGIVLDFQGTEVVEGMVLNSPPRKENLNDKAFSNMRSLRLLKISNVHLPTGLYFLSNKLRMMEWHDYPLKFMPISFQPDNLVELIMPRSHIEQLPKGLTNLAKLRLLDLRDSKLLVKTPNFIGYPNLERLIFQGWFTRVFCNNKDDGQIALIRIPILPYDDFDPFLERFVEGVIHRNKYFCEFSNSTETPEWFSHQSPGSSVTIPLPSDLRDDSSWIGIAFFTSVVILENLNNVSFAQDDEVSIDFICRSDINEVSRINCPLNVTQWLPESFFRASSFGLKVLIPAGELKDHLKDCSCIRVFIRSKCTYFEIKMFGVRVLYEQDLVKFIRANGKMKQISRWCQEVVHQNKSFIEFSNSTEIPEWFSHRNLGSSIRMPLPLDLHDNSSWLGIALFAVVVGHKNLKSQDYKVFIEFNCRPDMVQGTVDRRRLVIDISEFVPEPLRHDCSFSFKLFVQAWQLRDHLKECSWISTLIMSDSPYVIIKMCGAGVVYKQDLEKFAQAIGKIKQRSQFQINKVESSQSNDRLKGKLMSLLLRVYQGDLARNHKYDYVFPHTTVPSWFCNRSFCSDIRIRLPANLQCDGRWMGIAVCAYYTVHKQPAISGDNKDLTSFLNFYNPLISRRVHLTRHKVFQESKDIFVESSHRILVFYIPHVLLRLDECQHIGASFEHNKPDVQVKECGLRLVYEQDVEKFVQALAQCMLESPDAYHECFYQNLLHQVEEREASKDFGFSSKLQRMPQPMPILQPSIENIAAGCTSSETSPSSFTGFLATARKEQYASIMSSESLIKARLEKNFDEGEIFNCCFAEREIPLWFFCEDKQSMEIPLSLEFVNNPDWMGFALCGLFLFNRNPTAVRQSLGSIEMFPFSCLFETNSCYSRLVCNGLLNINNELVTLNQRAFIWVMFIPRTTHAQFWSQSTEAKFWLRSSVPDLSAESFGINLVYRHNMEELSQILVQCSAPFDSFLDSCEPWVFCKVWDIHPEYFIGRKNSYEELHPQRLFISQEETSVTAQYSYEDGSYPHNCFRYFHPSTLYNSCFPTRRTPRWFNHHCHLGHSVTIEIPPNLYEDNNWLGLALYASILIPRDRENAVSVNSSHFLYCQFQTSKASLDNQILVFRTTDEENNWLHPFFGLIWISYIPGEALKYMLHQCGHIKASFVSDWPSVMVQKCGLRLLYQHDLSQFEQQLKHCNASISALRDSICQISRSGTIPEEGWTHMPNIPNEVVSPLNKYDQLGGHSEYSFCFPPVEILHCFNYHSNEPSVKIDISNVFFNDNKWMGLVLCAYFSSDKHQTAIIEDPSSISHHLICILETDLAGPELGIYVHRTSKKDFTWLDIEGGFLWLCYIPICPFLGKFNQCSCIKASIISDWPGIIVQKCGLSFYNKDDDWFQKIIDHCIMEKQHMSQYFNDQLIARYKVKISRATNQLSQSHLPGFDGSCDYNSCCPPTEIPHWFHIQSDESHVTFRLTRELQNRSTWLGVALCAVFLVTTDVAILNDIMDSISSCKLICHLQASNGLSVKPRHIYWPTKENLMMSLLGGFTWLTYIPRGSFPNWLYDCAFIKVSFETTCHDLKVQKSGLRLLYQDSVEEFKNCMKSESDFLGILDQKKTENINSFNAAHLIQNVIRQTDTLGFDRCIFYNSRLPSSEFLEWFDHQSEEPWLKIPLPPNLYNDSTWMGLVLCAYFAIDENPTAHFDILDSDFTYGLVYHLETNVGGVRPLVGYPLTKENLVLLQQGGCILLSYEGRGSFQNCLNQVSCIKASFRADCPGLKVEKCGLRLLYHSDLEEFEQMNSPSDDLEEFEQTISDSMNSSLGGWEIICQLPTDDGNRDKQKHDGEGTSSRTSSSRKESNFGSLRGPIDPKVKGKRVLEE</sequence>
<dbReference type="Gene3D" id="3.80.10.10">
    <property type="entry name" value="Ribonuclease Inhibitor"/>
    <property type="match status" value="1"/>
</dbReference>
<evidence type="ECO:0000256" key="3">
    <source>
        <dbReference type="ARBA" id="ARBA00022737"/>
    </source>
</evidence>
<dbReference type="InterPro" id="IPR042197">
    <property type="entry name" value="Apaf_helical"/>
</dbReference>
<dbReference type="InterPro" id="IPR032675">
    <property type="entry name" value="LRR_dom_sf"/>
</dbReference>
<dbReference type="InterPro" id="IPR027417">
    <property type="entry name" value="P-loop_NTPase"/>
</dbReference>
<comment type="caution">
    <text evidence="11">The sequence shown here is derived from an EMBL/GenBank/DDBJ whole genome shotgun (WGS) entry which is preliminary data.</text>
</comment>
<evidence type="ECO:0000256" key="1">
    <source>
        <dbReference type="ARBA" id="ARBA00011982"/>
    </source>
</evidence>
<feature type="domain" description="C-JID" evidence="9">
    <location>
        <begin position="1877"/>
        <end position="2020"/>
    </location>
</feature>
<evidence type="ECO:0000256" key="2">
    <source>
        <dbReference type="ARBA" id="ARBA00022614"/>
    </source>
</evidence>
<feature type="domain" description="Disease resistance protein Roq1-like winged-helix" evidence="10">
    <location>
        <begin position="340"/>
        <end position="407"/>
    </location>
</feature>
<dbReference type="InterPro" id="IPR002182">
    <property type="entry name" value="NB-ARC"/>
</dbReference>
<dbReference type="Proteomes" id="UP000737018">
    <property type="component" value="Unassembled WGS sequence"/>
</dbReference>
<feature type="domain" description="C-JID" evidence="9">
    <location>
        <begin position="624"/>
        <end position="762"/>
    </location>
</feature>
<dbReference type="Pfam" id="PF20160">
    <property type="entry name" value="C-JID"/>
    <property type="match status" value="6"/>
</dbReference>
<name>A0A8J4QTD6_9ROSI</name>
<keyword evidence="2" id="KW-0433">Leucine-rich repeat</keyword>
<feature type="domain" description="C-JID" evidence="9">
    <location>
        <begin position="988"/>
        <end position="1126"/>
    </location>
</feature>
<feature type="domain" description="C-JID" evidence="9">
    <location>
        <begin position="1472"/>
        <end position="1613"/>
    </location>
</feature>
<feature type="compositionally biased region" description="Low complexity" evidence="7">
    <location>
        <begin position="9"/>
        <end position="20"/>
    </location>
</feature>
<feature type="region of interest" description="Disordered" evidence="7">
    <location>
        <begin position="2252"/>
        <end position="2302"/>
    </location>
</feature>
<dbReference type="PRINTS" id="PR00364">
    <property type="entry name" value="DISEASERSIST"/>
</dbReference>
<evidence type="ECO:0000313" key="11">
    <source>
        <dbReference type="EMBL" id="KAF3952519.1"/>
    </source>
</evidence>
<dbReference type="SUPFAM" id="SSF52058">
    <property type="entry name" value="L domain-like"/>
    <property type="match status" value="1"/>
</dbReference>
<keyword evidence="12" id="KW-1185">Reference proteome</keyword>
<dbReference type="OrthoDB" id="1936883at2759"/>
<organism evidence="11 12">
    <name type="scientific">Castanea mollissima</name>
    <name type="common">Chinese chestnut</name>
    <dbReference type="NCBI Taxonomy" id="60419"/>
    <lineage>
        <taxon>Eukaryota</taxon>
        <taxon>Viridiplantae</taxon>
        <taxon>Streptophyta</taxon>
        <taxon>Embryophyta</taxon>
        <taxon>Tracheophyta</taxon>
        <taxon>Spermatophyta</taxon>
        <taxon>Magnoliopsida</taxon>
        <taxon>eudicotyledons</taxon>
        <taxon>Gunneridae</taxon>
        <taxon>Pentapetalae</taxon>
        <taxon>rosids</taxon>
        <taxon>fabids</taxon>
        <taxon>Fagales</taxon>
        <taxon>Fagaceae</taxon>
        <taxon>Castanea</taxon>
    </lineage>
</organism>
<keyword evidence="4" id="KW-0378">Hydrolase</keyword>
<dbReference type="Gene3D" id="3.40.50.10140">
    <property type="entry name" value="Toll/interleukin-1 receptor homology (TIR) domain"/>
    <property type="match status" value="1"/>
</dbReference>
<dbReference type="Gene3D" id="3.40.50.300">
    <property type="entry name" value="P-loop containing nucleotide triphosphate hydrolases"/>
    <property type="match status" value="1"/>
</dbReference>
<evidence type="ECO:0000313" key="12">
    <source>
        <dbReference type="Proteomes" id="UP000737018"/>
    </source>
</evidence>
<dbReference type="InterPro" id="IPR036390">
    <property type="entry name" value="WH_DNA-bd_sf"/>
</dbReference>
<dbReference type="InterPro" id="IPR035897">
    <property type="entry name" value="Toll_tir_struct_dom_sf"/>
</dbReference>
<evidence type="ECO:0000259" key="10">
    <source>
        <dbReference type="Pfam" id="PF23282"/>
    </source>
</evidence>
<dbReference type="EC" id="3.2.2.6" evidence="1"/>
<feature type="region of interest" description="Disordered" evidence="7">
    <location>
        <begin position="1"/>
        <end position="22"/>
    </location>
</feature>
<evidence type="ECO:0000256" key="4">
    <source>
        <dbReference type="ARBA" id="ARBA00022801"/>
    </source>
</evidence>
<evidence type="ECO:0000259" key="8">
    <source>
        <dbReference type="Pfam" id="PF00931"/>
    </source>
</evidence>
<evidence type="ECO:0000256" key="7">
    <source>
        <dbReference type="SAM" id="MobiDB-lite"/>
    </source>
</evidence>